<dbReference type="AlphaFoldDB" id="A0A9Q0DTE9"/>
<keyword evidence="3" id="KW-1185">Reference proteome</keyword>
<name>A0A9Q0DTE9_9TELE</name>
<evidence type="ECO:0000313" key="2">
    <source>
        <dbReference type="EMBL" id="KAJ3593386.1"/>
    </source>
</evidence>
<protein>
    <submittedName>
        <fullName evidence="2">Uncharacterized protein</fullName>
    </submittedName>
</protein>
<reference evidence="2" key="1">
    <citation type="submission" date="2022-07" db="EMBL/GenBank/DDBJ databases">
        <title>Chromosome-level genome of Muraenolepis orangiensis.</title>
        <authorList>
            <person name="Kim J."/>
        </authorList>
    </citation>
    <scope>NUCLEOTIDE SEQUENCE</scope>
    <source>
        <strain evidence="2">KU_S4_2022</strain>
        <tissue evidence="2">Muscle</tissue>
    </source>
</reference>
<feature type="region of interest" description="Disordered" evidence="1">
    <location>
        <begin position="68"/>
        <end position="107"/>
    </location>
</feature>
<dbReference type="OrthoDB" id="8941225at2759"/>
<accession>A0A9Q0DTE9</accession>
<feature type="compositionally biased region" description="Basic residues" evidence="1">
    <location>
        <begin position="74"/>
        <end position="83"/>
    </location>
</feature>
<organism evidence="2 3">
    <name type="scientific">Muraenolepis orangiensis</name>
    <name type="common">Patagonian moray cod</name>
    <dbReference type="NCBI Taxonomy" id="630683"/>
    <lineage>
        <taxon>Eukaryota</taxon>
        <taxon>Metazoa</taxon>
        <taxon>Chordata</taxon>
        <taxon>Craniata</taxon>
        <taxon>Vertebrata</taxon>
        <taxon>Euteleostomi</taxon>
        <taxon>Actinopterygii</taxon>
        <taxon>Neopterygii</taxon>
        <taxon>Teleostei</taxon>
        <taxon>Neoteleostei</taxon>
        <taxon>Acanthomorphata</taxon>
        <taxon>Zeiogadaria</taxon>
        <taxon>Gadariae</taxon>
        <taxon>Gadiformes</taxon>
        <taxon>Muraenolepidoidei</taxon>
        <taxon>Muraenolepididae</taxon>
        <taxon>Muraenolepis</taxon>
    </lineage>
</organism>
<dbReference type="EMBL" id="JANIIK010000112">
    <property type="protein sequence ID" value="KAJ3593386.1"/>
    <property type="molecule type" value="Genomic_DNA"/>
</dbReference>
<comment type="caution">
    <text evidence="2">The sequence shown here is derived from an EMBL/GenBank/DDBJ whole genome shotgun (WGS) entry which is preliminary data.</text>
</comment>
<dbReference type="Proteomes" id="UP001148018">
    <property type="component" value="Unassembled WGS sequence"/>
</dbReference>
<evidence type="ECO:0000313" key="3">
    <source>
        <dbReference type="Proteomes" id="UP001148018"/>
    </source>
</evidence>
<evidence type="ECO:0000256" key="1">
    <source>
        <dbReference type="SAM" id="MobiDB-lite"/>
    </source>
</evidence>
<gene>
    <name evidence="2" type="ORF">NHX12_005721</name>
</gene>
<proteinExistence type="predicted"/>
<sequence>MDQSKVSILLHTTVLTDVEWVTVLSDFQQRDTKWGFAPGVPGRPLALHLGDYNLDGFPDALVILRNSSSSDRTGKRRRCRRRCSPAPASLDQKADRPPVSTAGPAVDHGVTCSPHGGFRLRNTAQRVLLVPF</sequence>